<organism evidence="6">
    <name type="scientific">Hyalella azteca</name>
    <name type="common">Amphipod</name>
    <dbReference type="NCBI Taxonomy" id="294128"/>
    <lineage>
        <taxon>Eukaryota</taxon>
        <taxon>Metazoa</taxon>
        <taxon>Ecdysozoa</taxon>
        <taxon>Arthropoda</taxon>
        <taxon>Crustacea</taxon>
        <taxon>Multicrustacea</taxon>
        <taxon>Malacostraca</taxon>
        <taxon>Eumalacostraca</taxon>
        <taxon>Peracarida</taxon>
        <taxon>Amphipoda</taxon>
        <taxon>Senticaudata</taxon>
        <taxon>Talitrida</taxon>
        <taxon>Talitroidea</taxon>
        <taxon>Hyalellidae</taxon>
        <taxon>Hyalella</taxon>
    </lineage>
</organism>
<evidence type="ECO:0000256" key="4">
    <source>
        <dbReference type="SAM" id="MobiDB-lite"/>
    </source>
</evidence>
<reference evidence="6" key="1">
    <citation type="submission" date="2014-08" db="EMBL/GenBank/DDBJ databases">
        <authorList>
            <person name="Murali S."/>
            <person name="Richards S."/>
            <person name="Bandaranaike D."/>
            <person name="Bellair M."/>
            <person name="Blankenburg K."/>
            <person name="Chao H."/>
            <person name="Dinh H."/>
            <person name="Doddapaneni H."/>
            <person name="Dugan-Rocha S."/>
            <person name="Elkadiri S."/>
            <person name="Gnanaolivu R."/>
            <person name="Hughes D."/>
            <person name="Lee S."/>
            <person name="Li M."/>
            <person name="Ming W."/>
            <person name="Munidasa M."/>
            <person name="Muniz J."/>
            <person name="Nguyen L."/>
            <person name="Osuji N."/>
            <person name="Pu L.-L."/>
            <person name="Puazo M."/>
            <person name="Skinner E."/>
            <person name="Qu C."/>
            <person name="Quiroz J."/>
            <person name="Raj R."/>
            <person name="Weissenberger G."/>
            <person name="Xin Y."/>
            <person name="Zou X."/>
            <person name="Han Y."/>
            <person name="Worley K."/>
            <person name="Muzny D."/>
            <person name="Gibbs R."/>
        </authorList>
    </citation>
    <scope>NUCLEOTIDE SEQUENCE</scope>
    <source>
        <strain evidence="6">HAZT.00-mixed</strain>
        <tissue evidence="6">Whole organism</tissue>
    </source>
</reference>
<protein>
    <recommendedName>
        <fullName evidence="5">Rab-GAP TBC domain-containing protein</fullName>
    </recommendedName>
</protein>
<comment type="caution">
    <text evidence="6">The sequence shown here is derived from an EMBL/GenBank/DDBJ whole genome shotgun (WGS) entry which is preliminary data.</text>
</comment>
<evidence type="ECO:0000256" key="3">
    <source>
        <dbReference type="ARBA" id="ARBA00023054"/>
    </source>
</evidence>
<sequence length="338" mass="37777">MFSWGKNRCENLLYLSLFGRMIETDSKSLNSLSTQSAYSGPGVGHSRKSSDTSQISVQSGGSGGSSGGGSSGGGGVTGGTQDPEEDLWGLWGRLVNDWENWNKKKSQQVKDLVRKGIPVHFRGITWQLLCDANNSPDKFKYAEHLKTTSACEKVIRRDIARTYPEHDFFKEKDGLGQESLFNVMKAYSLHDREVGYCQGSAFIVGLLLMQMPEEEAFAVLVKLMQDYRLREMFKPSMAELGLCMYQLETLIQELLPDLHAHFTSQSFHTSMYASSWFLTLFATSLPLGGACRVMDCFLVDGLEVIFRIALAVLTISKEELFAMDMEGMLKVSINKRFC</sequence>
<dbReference type="PROSITE" id="PS50086">
    <property type="entry name" value="TBC_RABGAP"/>
    <property type="match status" value="1"/>
</dbReference>
<dbReference type="SUPFAM" id="SSF47923">
    <property type="entry name" value="Ypt/Rab-GAP domain of gyp1p"/>
    <property type="match status" value="2"/>
</dbReference>
<dbReference type="Pfam" id="PF00566">
    <property type="entry name" value="RabGAP-TBC"/>
    <property type="match status" value="1"/>
</dbReference>
<reference evidence="6" key="2">
    <citation type="journal article" date="2018" name="Environ. Sci. Technol.">
        <title>The Toxicogenome of Hyalella azteca: A Model for Sediment Ecotoxicology and Evolutionary Toxicology.</title>
        <authorList>
            <person name="Poynton H.C."/>
            <person name="Hasenbein S."/>
            <person name="Benoit J.B."/>
            <person name="Sepulveda M.S."/>
            <person name="Poelchau M.F."/>
            <person name="Hughes D.S.T."/>
            <person name="Murali S.C."/>
            <person name="Chen S."/>
            <person name="Glastad K.M."/>
            <person name="Goodisman M.A.D."/>
            <person name="Werren J.H."/>
            <person name="Vineis J.H."/>
            <person name="Bowen J.L."/>
            <person name="Friedrich M."/>
            <person name="Jones J."/>
            <person name="Robertson H.M."/>
            <person name="Feyereisen R."/>
            <person name="Mechler-Hickson A."/>
            <person name="Mathers N."/>
            <person name="Lee C.E."/>
            <person name="Colbourne J.K."/>
            <person name="Biales A."/>
            <person name="Johnston J.S."/>
            <person name="Wellborn G.A."/>
            <person name="Rosendale A.J."/>
            <person name="Cridge A.G."/>
            <person name="Munoz-Torres M.C."/>
            <person name="Bain P.A."/>
            <person name="Manny A.R."/>
            <person name="Major K.M."/>
            <person name="Lambert F.N."/>
            <person name="Vulpe C.D."/>
            <person name="Tuck P."/>
            <person name="Blalock B.J."/>
            <person name="Lin Y.Y."/>
            <person name="Smith M.E."/>
            <person name="Ochoa-Acuna H."/>
            <person name="Chen M.M."/>
            <person name="Childers C.P."/>
            <person name="Qu J."/>
            <person name="Dugan S."/>
            <person name="Lee S.L."/>
            <person name="Chao H."/>
            <person name="Dinh H."/>
            <person name="Han Y."/>
            <person name="Doddapaneni H."/>
            <person name="Worley K.C."/>
            <person name="Muzny D.M."/>
            <person name="Gibbs R.A."/>
            <person name="Richards S."/>
        </authorList>
    </citation>
    <scope>NUCLEOTIDE SEQUENCE</scope>
    <source>
        <strain evidence="6">HAZT.00-mixed</strain>
        <tissue evidence="6">Whole organism</tissue>
    </source>
</reference>
<keyword evidence="3" id="KW-0175">Coiled coil</keyword>
<dbReference type="InterPro" id="IPR035969">
    <property type="entry name" value="Rab-GAP_TBC_sf"/>
</dbReference>
<dbReference type="GO" id="GO:0031267">
    <property type="term" value="F:small GTPase binding"/>
    <property type="evidence" value="ECO:0007669"/>
    <property type="project" value="TreeGrafter"/>
</dbReference>
<dbReference type="GO" id="GO:0005096">
    <property type="term" value="F:GTPase activator activity"/>
    <property type="evidence" value="ECO:0007669"/>
    <property type="project" value="UniProtKB-KW"/>
</dbReference>
<evidence type="ECO:0000256" key="1">
    <source>
        <dbReference type="ARBA" id="ARBA00022468"/>
    </source>
</evidence>
<dbReference type="FunFam" id="1.10.8.270:FF:000003">
    <property type="entry name" value="Ecotropic viral integration site 5"/>
    <property type="match status" value="1"/>
</dbReference>
<dbReference type="FunFam" id="1.10.10.750:FF:000003">
    <property type="entry name" value="GTPase activating protein (Evi5)"/>
    <property type="match status" value="1"/>
</dbReference>
<keyword evidence="2" id="KW-0597">Phosphoprotein</keyword>
<name>A0A6A0H2F7_HYAAZ</name>
<dbReference type="Gene3D" id="1.10.10.750">
    <property type="entry name" value="Ypt/Rab-GAP domain of gyp1p, domain 1"/>
    <property type="match status" value="1"/>
</dbReference>
<proteinExistence type="predicted"/>
<dbReference type="FunFam" id="1.10.472.80:FF:000002">
    <property type="entry name" value="Ecotropic viral integration site 5"/>
    <property type="match status" value="1"/>
</dbReference>
<evidence type="ECO:0000259" key="5">
    <source>
        <dbReference type="PROSITE" id="PS50086"/>
    </source>
</evidence>
<dbReference type="PANTHER" id="PTHR47219:SF22">
    <property type="entry name" value="RAB-GAP TBC DOMAIN-CONTAINING PROTEIN"/>
    <property type="match status" value="1"/>
</dbReference>
<dbReference type="AlphaFoldDB" id="A0A6A0H2F7"/>
<gene>
    <name evidence="6" type="ORF">HAZT_HAZT005987</name>
</gene>
<reference evidence="6" key="3">
    <citation type="submission" date="2019-06" db="EMBL/GenBank/DDBJ databases">
        <authorList>
            <person name="Poynton C."/>
            <person name="Hasenbein S."/>
            <person name="Benoit J.B."/>
            <person name="Sepulveda M.S."/>
            <person name="Poelchau M.F."/>
            <person name="Murali S.C."/>
            <person name="Chen S."/>
            <person name="Glastad K.M."/>
            <person name="Werren J.H."/>
            <person name="Vineis J.H."/>
            <person name="Bowen J.L."/>
            <person name="Friedrich M."/>
            <person name="Jones J."/>
            <person name="Robertson H.M."/>
            <person name="Feyereisen R."/>
            <person name="Mechler-Hickson A."/>
            <person name="Mathers N."/>
            <person name="Lee C.E."/>
            <person name="Colbourne J.K."/>
            <person name="Biales A."/>
            <person name="Johnston J.S."/>
            <person name="Wellborn G.A."/>
            <person name="Rosendale A.J."/>
            <person name="Cridge A.G."/>
            <person name="Munoz-Torres M.C."/>
            <person name="Bain P.A."/>
            <person name="Manny A.R."/>
            <person name="Major K.M."/>
            <person name="Lambert F.N."/>
            <person name="Vulpe C.D."/>
            <person name="Tuck P."/>
            <person name="Blalock B.J."/>
            <person name="Lin Y.-Y."/>
            <person name="Smith M.E."/>
            <person name="Ochoa-Acuna H."/>
            <person name="Chen M.-J.M."/>
            <person name="Childers C.P."/>
            <person name="Qu J."/>
            <person name="Dugan S."/>
            <person name="Lee S.L."/>
            <person name="Chao H."/>
            <person name="Dinh H."/>
            <person name="Han Y."/>
            <person name="Doddapaneni H."/>
            <person name="Worley K.C."/>
            <person name="Muzny D.M."/>
            <person name="Gibbs R.A."/>
            <person name="Richards S."/>
        </authorList>
    </citation>
    <scope>NUCLEOTIDE SEQUENCE</scope>
    <source>
        <strain evidence="6">HAZT.00-mixed</strain>
        <tissue evidence="6">Whole organism</tissue>
    </source>
</reference>
<evidence type="ECO:0000313" key="6">
    <source>
        <dbReference type="EMBL" id="KAA0197088.1"/>
    </source>
</evidence>
<feature type="region of interest" description="Disordered" evidence="4">
    <location>
        <begin position="33"/>
        <end position="82"/>
    </location>
</feature>
<keyword evidence="1" id="KW-0343">GTPase activation</keyword>
<dbReference type="Gene3D" id="1.10.8.270">
    <property type="entry name" value="putative rabgap domain of human tbc1 domain family member 14 like domains"/>
    <property type="match status" value="1"/>
</dbReference>
<dbReference type="InterPro" id="IPR050302">
    <property type="entry name" value="Rab_GAP_TBC_domain"/>
</dbReference>
<evidence type="ECO:0000256" key="2">
    <source>
        <dbReference type="ARBA" id="ARBA00022553"/>
    </source>
</evidence>
<dbReference type="EMBL" id="JQDR03008491">
    <property type="protein sequence ID" value="KAA0197088.1"/>
    <property type="molecule type" value="Genomic_DNA"/>
</dbReference>
<feature type="domain" description="Rab-GAP TBC" evidence="5">
    <location>
        <begin position="116"/>
        <end position="301"/>
    </location>
</feature>
<accession>A0A6A0H2F7</accession>
<feature type="compositionally biased region" description="Gly residues" evidence="4">
    <location>
        <begin position="60"/>
        <end position="78"/>
    </location>
</feature>
<dbReference type="SMART" id="SM00164">
    <property type="entry name" value="TBC"/>
    <property type="match status" value="1"/>
</dbReference>
<dbReference type="Gene3D" id="1.10.472.80">
    <property type="entry name" value="Ypt/Rab-GAP domain of gyp1p, domain 3"/>
    <property type="match status" value="1"/>
</dbReference>
<dbReference type="Proteomes" id="UP000711488">
    <property type="component" value="Unassembled WGS sequence"/>
</dbReference>
<dbReference type="PANTHER" id="PTHR47219">
    <property type="entry name" value="RAB GTPASE-ACTIVATING PROTEIN 1-LIKE"/>
    <property type="match status" value="1"/>
</dbReference>
<dbReference type="InterPro" id="IPR000195">
    <property type="entry name" value="Rab-GAP-TBC_dom"/>
</dbReference>